<accession>A0A7C8M0N1</accession>
<evidence type="ECO:0000313" key="1">
    <source>
        <dbReference type="EMBL" id="KAF2865216.1"/>
    </source>
</evidence>
<sequence>MVLVSRPLIDPHLIDRPLIDLRLTSSQVSTNPSTCRSAAIMSAGETSHRKYTPWDDTTWGWNRVFEHKHLPAEGRGPGRPPDLRVFDHLPYVAVQLTLSENELPPQSCHLPDYLVVHVMRILERKMMPRARAHVLWPAIFDMSGVVYLAFCL</sequence>
<dbReference type="AlphaFoldDB" id="A0A7C8M0N1"/>
<comment type="caution">
    <text evidence="1">The sequence shown here is derived from an EMBL/GenBank/DDBJ whole genome shotgun (WGS) entry which is preliminary data.</text>
</comment>
<dbReference type="EMBL" id="JAADJZ010000035">
    <property type="protein sequence ID" value="KAF2865216.1"/>
    <property type="molecule type" value="Genomic_DNA"/>
</dbReference>
<protein>
    <submittedName>
        <fullName evidence="1">Uncharacterized protein</fullName>
    </submittedName>
</protein>
<gene>
    <name evidence="1" type="ORF">BDV95DRAFT_612812</name>
</gene>
<dbReference type="Proteomes" id="UP000481861">
    <property type="component" value="Unassembled WGS sequence"/>
</dbReference>
<name>A0A7C8M0N1_9PLEO</name>
<proteinExistence type="predicted"/>
<evidence type="ECO:0000313" key="2">
    <source>
        <dbReference type="Proteomes" id="UP000481861"/>
    </source>
</evidence>
<reference evidence="1 2" key="1">
    <citation type="submission" date="2020-01" db="EMBL/GenBank/DDBJ databases">
        <authorList>
            <consortium name="DOE Joint Genome Institute"/>
            <person name="Haridas S."/>
            <person name="Albert R."/>
            <person name="Binder M."/>
            <person name="Bloem J."/>
            <person name="Labutti K."/>
            <person name="Salamov A."/>
            <person name="Andreopoulos B."/>
            <person name="Baker S.E."/>
            <person name="Barry K."/>
            <person name="Bills G."/>
            <person name="Bluhm B.H."/>
            <person name="Cannon C."/>
            <person name="Castanera R."/>
            <person name="Culley D.E."/>
            <person name="Daum C."/>
            <person name="Ezra D."/>
            <person name="Gonzalez J.B."/>
            <person name="Henrissat B."/>
            <person name="Kuo A."/>
            <person name="Liang C."/>
            <person name="Lipzen A."/>
            <person name="Lutzoni F."/>
            <person name="Magnuson J."/>
            <person name="Mondo S."/>
            <person name="Nolan M."/>
            <person name="Ohm R."/>
            <person name="Pangilinan J."/>
            <person name="Park H.-J.H."/>
            <person name="Ramirez L."/>
            <person name="Alfaro M."/>
            <person name="Sun H."/>
            <person name="Tritt A."/>
            <person name="Yoshinaga Y."/>
            <person name="Zwiers L.-H.L."/>
            <person name="Turgeon B.G."/>
            <person name="Goodwin S.B."/>
            <person name="Spatafora J.W."/>
            <person name="Crous P.W."/>
            <person name="Grigoriev I.V."/>
        </authorList>
    </citation>
    <scope>NUCLEOTIDE SEQUENCE [LARGE SCALE GENOMIC DNA]</scope>
    <source>
        <strain evidence="1 2">CBS 611.86</strain>
    </source>
</reference>
<keyword evidence="2" id="KW-1185">Reference proteome</keyword>
<organism evidence="1 2">
    <name type="scientific">Massariosphaeria phaeospora</name>
    <dbReference type="NCBI Taxonomy" id="100035"/>
    <lineage>
        <taxon>Eukaryota</taxon>
        <taxon>Fungi</taxon>
        <taxon>Dikarya</taxon>
        <taxon>Ascomycota</taxon>
        <taxon>Pezizomycotina</taxon>
        <taxon>Dothideomycetes</taxon>
        <taxon>Pleosporomycetidae</taxon>
        <taxon>Pleosporales</taxon>
        <taxon>Pleosporales incertae sedis</taxon>
        <taxon>Massariosphaeria</taxon>
    </lineage>
</organism>